<dbReference type="EMBL" id="AP018712">
    <property type="protein sequence ID" value="BBE30036.1"/>
    <property type="molecule type" value="Genomic_DNA"/>
</dbReference>
<proteinExistence type="inferred from homology"/>
<evidence type="ECO:0000256" key="1">
    <source>
        <dbReference type="ARBA" id="ARBA00022475"/>
    </source>
</evidence>
<dbReference type="Pfam" id="PF01809">
    <property type="entry name" value="YidD"/>
    <property type="match status" value="1"/>
</dbReference>
<name>A0A7G1G492_9BACT</name>
<accession>A0A7G1G492</accession>
<dbReference type="AlphaFoldDB" id="A0A7G1G492"/>
<keyword evidence="2" id="KW-0472">Membrane</keyword>
<comment type="function">
    <text evidence="2">Could be involved in insertion of integral membrane proteins into the membrane.</text>
</comment>
<keyword evidence="4" id="KW-1185">Reference proteome</keyword>
<dbReference type="NCBIfam" id="TIGR00278">
    <property type="entry name" value="membrane protein insertion efficiency factor YidD"/>
    <property type="match status" value="1"/>
</dbReference>
<dbReference type="PANTHER" id="PTHR33383:SF1">
    <property type="entry name" value="MEMBRANE PROTEIN INSERTION EFFICIENCY FACTOR-RELATED"/>
    <property type="match status" value="1"/>
</dbReference>
<dbReference type="FunCoup" id="A0A7G1G492">
    <property type="interactions" value="249"/>
</dbReference>
<dbReference type="InterPro" id="IPR002696">
    <property type="entry name" value="Membr_insert_effic_factor_YidD"/>
</dbReference>
<dbReference type="SMART" id="SM01234">
    <property type="entry name" value="Haemolytic"/>
    <property type="match status" value="1"/>
</dbReference>
<dbReference type="KEGG" id="ocy:OSSY52_01770"/>
<organism evidence="3 4">
    <name type="scientific">Tepiditoga spiralis</name>
    <dbReference type="NCBI Taxonomy" id="2108365"/>
    <lineage>
        <taxon>Bacteria</taxon>
        <taxon>Thermotogati</taxon>
        <taxon>Thermotogota</taxon>
        <taxon>Thermotogae</taxon>
        <taxon>Petrotogales</taxon>
        <taxon>Petrotogaceae</taxon>
        <taxon>Tepiditoga</taxon>
    </lineage>
</organism>
<gene>
    <name evidence="3" type="ORF">OSSY52_01770</name>
</gene>
<dbReference type="RefSeq" id="WP_190615172.1">
    <property type="nucleotide sequence ID" value="NZ_AP018712.1"/>
</dbReference>
<dbReference type="GO" id="GO:0005886">
    <property type="term" value="C:plasma membrane"/>
    <property type="evidence" value="ECO:0007669"/>
    <property type="project" value="UniProtKB-SubCell"/>
</dbReference>
<comment type="similarity">
    <text evidence="2">Belongs to the UPF0161 family.</text>
</comment>
<evidence type="ECO:0000256" key="2">
    <source>
        <dbReference type="HAMAP-Rule" id="MF_00386"/>
    </source>
</evidence>
<sequence length="89" mass="10236">MKKIILLLITFYRKFISPLKPPSCRFSPTCSAYTYEAVSRFGSLKGLYLGFRRILRCHPFNPGGNDPVPEKFEFFIKNNTQKNKGSAKN</sequence>
<dbReference type="PANTHER" id="PTHR33383">
    <property type="entry name" value="MEMBRANE PROTEIN INSERTION EFFICIENCY FACTOR-RELATED"/>
    <property type="match status" value="1"/>
</dbReference>
<comment type="subcellular location">
    <subcellularLocation>
        <location evidence="2">Cell membrane</location>
        <topology evidence="2">Peripheral membrane protein</topology>
        <orientation evidence="2">Cytoplasmic side</orientation>
    </subcellularLocation>
</comment>
<dbReference type="InParanoid" id="A0A7G1G492"/>
<reference evidence="3 4" key="1">
    <citation type="submission" date="2018-06" db="EMBL/GenBank/DDBJ databases">
        <title>Genome sequencing of Oceanotoga sp. sy52.</title>
        <authorList>
            <person name="Mori K."/>
        </authorList>
    </citation>
    <scope>NUCLEOTIDE SEQUENCE [LARGE SCALE GENOMIC DNA]</scope>
    <source>
        <strain evidence="4">sy52</strain>
    </source>
</reference>
<protein>
    <recommendedName>
        <fullName evidence="2">Putative membrane protein insertion efficiency factor</fullName>
    </recommendedName>
</protein>
<dbReference type="HAMAP" id="MF_00386">
    <property type="entry name" value="UPF0161_YidD"/>
    <property type="match status" value="1"/>
</dbReference>
<keyword evidence="1 2" id="KW-1003">Cell membrane</keyword>
<evidence type="ECO:0000313" key="3">
    <source>
        <dbReference type="EMBL" id="BBE30036.1"/>
    </source>
</evidence>
<dbReference type="Proteomes" id="UP000516361">
    <property type="component" value="Chromosome"/>
</dbReference>
<evidence type="ECO:0000313" key="4">
    <source>
        <dbReference type="Proteomes" id="UP000516361"/>
    </source>
</evidence>